<accession>A0A921NUJ7</accession>
<organism evidence="2 3">
    <name type="scientific">Profundibacterium mesophilum KAUST100406-0324</name>
    <dbReference type="NCBI Taxonomy" id="1037889"/>
    <lineage>
        <taxon>Bacteria</taxon>
        <taxon>Pseudomonadati</taxon>
        <taxon>Pseudomonadota</taxon>
        <taxon>Alphaproteobacteria</taxon>
        <taxon>Rhodobacterales</taxon>
        <taxon>Roseobacteraceae</taxon>
        <taxon>Profundibacterium</taxon>
    </lineage>
</organism>
<evidence type="ECO:0000313" key="3">
    <source>
        <dbReference type="Proteomes" id="UP000698242"/>
    </source>
</evidence>
<keyword evidence="2" id="KW-0449">Lipoprotein</keyword>
<feature type="signal peptide" evidence="1">
    <location>
        <begin position="1"/>
        <end position="18"/>
    </location>
</feature>
<feature type="chain" id="PRO_5038036030" evidence="1">
    <location>
        <begin position="19"/>
        <end position="75"/>
    </location>
</feature>
<comment type="caution">
    <text evidence="2">The sequence shown here is derived from an EMBL/GenBank/DDBJ whole genome shotgun (WGS) entry which is preliminary data.</text>
</comment>
<dbReference type="RefSeq" id="WP_159965472.1">
    <property type="nucleotide sequence ID" value="NZ_APKE01000022.1"/>
</dbReference>
<dbReference type="AlphaFoldDB" id="A0A921NUJ7"/>
<evidence type="ECO:0000313" key="2">
    <source>
        <dbReference type="EMBL" id="KAF0675828.1"/>
    </source>
</evidence>
<keyword evidence="3" id="KW-1185">Reference proteome</keyword>
<gene>
    <name evidence="2" type="ORF">PMES_01914</name>
</gene>
<keyword evidence="1" id="KW-0732">Signal</keyword>
<proteinExistence type="predicted"/>
<dbReference type="PROSITE" id="PS51257">
    <property type="entry name" value="PROKAR_LIPOPROTEIN"/>
    <property type="match status" value="1"/>
</dbReference>
<dbReference type="Proteomes" id="UP000698242">
    <property type="component" value="Unassembled WGS sequence"/>
</dbReference>
<protein>
    <submittedName>
        <fullName evidence="2">Prokaryotic membrane lipoprotein lipid attachment site domain containing protein</fullName>
    </submittedName>
</protein>
<evidence type="ECO:0000256" key="1">
    <source>
        <dbReference type="SAM" id="SignalP"/>
    </source>
</evidence>
<name>A0A921NUJ7_9RHOB</name>
<dbReference type="EMBL" id="APKE01000022">
    <property type="protein sequence ID" value="KAF0675828.1"/>
    <property type="molecule type" value="Genomic_DNA"/>
</dbReference>
<sequence length="75" mass="7541">MKLRVTTALLMGTGLLLAACDSSDTVDGSQTDVDRAANSFGSAFSTAFRAGTNDGPSAVSGGDLTLTPNADPVDF</sequence>
<reference evidence="2" key="1">
    <citation type="submission" date="2013-03" db="EMBL/GenBank/DDBJ databases">
        <title>Genome Sequence of the Profundibacterium mesophilum strain KAUST100406-0324T from Red Sea, a novel genus in the family Rhodobacteraceae.</title>
        <authorList>
            <person name="Essack M."/>
            <person name="Alam I."/>
            <person name="Lafi F."/>
            <person name="Alawi W."/>
            <person name="Kamanu F."/>
            <person name="Al-Suwailem A."/>
            <person name="Lee O.O."/>
            <person name="Xu Y."/>
            <person name="Bajic V."/>
            <person name="Qian P.-Y."/>
            <person name="Archer J."/>
        </authorList>
    </citation>
    <scope>NUCLEOTIDE SEQUENCE</scope>
    <source>
        <strain evidence="2">KAUST100406-0324</strain>
    </source>
</reference>